<proteinExistence type="predicted"/>
<feature type="compositionally biased region" description="Basic and acidic residues" evidence="3">
    <location>
        <begin position="98"/>
        <end position="112"/>
    </location>
</feature>
<dbReference type="GO" id="GO:0003723">
    <property type="term" value="F:RNA binding"/>
    <property type="evidence" value="ECO:0007669"/>
    <property type="project" value="UniProtKB-UniRule"/>
</dbReference>
<dbReference type="GeneID" id="120270132"/>
<feature type="compositionally biased region" description="Polar residues" evidence="3">
    <location>
        <begin position="446"/>
        <end position="459"/>
    </location>
</feature>
<dbReference type="InterPro" id="IPR035979">
    <property type="entry name" value="RBD_domain_sf"/>
</dbReference>
<evidence type="ECO:0000256" key="2">
    <source>
        <dbReference type="PROSITE-ProRule" id="PRU00176"/>
    </source>
</evidence>
<dbReference type="SUPFAM" id="SSF57756">
    <property type="entry name" value="Retrovirus zinc finger-like domains"/>
    <property type="match status" value="1"/>
</dbReference>
<dbReference type="PANTHER" id="PTHR48038:SF2">
    <property type="entry name" value="OS02G0536400 PROTEIN"/>
    <property type="match status" value="1"/>
</dbReference>
<evidence type="ECO:0000313" key="12">
    <source>
        <dbReference type="RefSeq" id="XP_039133091.1"/>
    </source>
</evidence>
<evidence type="ECO:0000313" key="13">
    <source>
        <dbReference type="RefSeq" id="XP_039133092.1"/>
    </source>
</evidence>
<evidence type="ECO:0000313" key="9">
    <source>
        <dbReference type="RefSeq" id="XP_039133087.1"/>
    </source>
</evidence>
<dbReference type="PROSITE" id="PS50102">
    <property type="entry name" value="RRM"/>
    <property type="match status" value="1"/>
</dbReference>
<dbReference type="Pfam" id="PF00076">
    <property type="entry name" value="RRM_1"/>
    <property type="match status" value="1"/>
</dbReference>
<dbReference type="SMART" id="SM00360">
    <property type="entry name" value="RRM"/>
    <property type="match status" value="1"/>
</dbReference>
<feature type="compositionally biased region" description="Low complexity" evidence="3">
    <location>
        <begin position="373"/>
        <end position="435"/>
    </location>
</feature>
<dbReference type="RefSeq" id="XP_039133092.1">
    <property type="nucleotide sequence ID" value="XM_039277158.1"/>
</dbReference>
<dbReference type="RefSeq" id="XP_039133087.1">
    <property type="nucleotide sequence ID" value="XM_039277153.1"/>
</dbReference>
<dbReference type="InterPro" id="IPR001878">
    <property type="entry name" value="Znf_CCHC"/>
</dbReference>
<dbReference type="PROSITE" id="PS50158">
    <property type="entry name" value="ZF_CCHC"/>
    <property type="match status" value="1"/>
</dbReference>
<dbReference type="Gene3D" id="3.30.70.330">
    <property type="match status" value="1"/>
</dbReference>
<dbReference type="InterPro" id="IPR036875">
    <property type="entry name" value="Znf_CCHC_sf"/>
</dbReference>
<evidence type="ECO:0000313" key="8">
    <source>
        <dbReference type="RefSeq" id="XP_039133086.1"/>
    </source>
</evidence>
<dbReference type="Gene3D" id="4.10.60.10">
    <property type="entry name" value="Zinc finger, CCHC-type"/>
    <property type="match status" value="1"/>
</dbReference>
<dbReference type="AlphaFoldDB" id="A0AB40BZY4"/>
<dbReference type="RefSeq" id="XP_039133090.1">
    <property type="nucleotide sequence ID" value="XM_039277156.1"/>
</dbReference>
<feature type="region of interest" description="Disordered" evidence="3">
    <location>
        <begin position="98"/>
        <end position="132"/>
    </location>
</feature>
<dbReference type="GO" id="GO:0008270">
    <property type="term" value="F:zinc ion binding"/>
    <property type="evidence" value="ECO:0007669"/>
    <property type="project" value="UniProtKB-KW"/>
</dbReference>
<evidence type="ECO:0000256" key="1">
    <source>
        <dbReference type="PROSITE-ProRule" id="PRU00047"/>
    </source>
</evidence>
<keyword evidence="6" id="KW-1185">Reference proteome</keyword>
<dbReference type="Proteomes" id="UP001515500">
    <property type="component" value="Chromosome 10"/>
</dbReference>
<evidence type="ECO:0000313" key="11">
    <source>
        <dbReference type="RefSeq" id="XP_039133090.1"/>
    </source>
</evidence>
<accession>A0AB40BZY4</accession>
<sequence>MSLYVGHVPPHVRRDDIERVFQRFGRCKVQLKSGYGFVVYDAIANAEKALRMMRGKIICGEQLSLGWSNRQPKPLKRADRSIRTFEPYSRRQFKEIHDRAGPGHAQGQRDFETGSSHARAFDHSGNRSDYASEREAGNIGNNIDDIEDGKGFSSKEGLANEINPVENDRWGEPVIGPLTGHDGENHNDFDRYEPYHGLDRSYEDKTQIDSFFSSPEHAIPHEKVQRERSIEKTDMRLIKQKTQQVCYRCGVVGHIARECPEGDARRERFGKYKHKREEVNFRSGTEVKRPRYNSLGKPVGTKDPSMLEKHGRDREKSQLPITKKLVSDDERSSESKGNYRNKHRAESRIKIEKKDNHGTTKKALKKRRKRRSQTSSLSSDSSTDSSRSDSQSVRSISDARQRSSSRSRSPAPESANSLSRLASKSSDSKSMSSTKSRPRSRVGRSPNLSISLNQDSPLSMKTEPVDVPPETSPNNKFDYVANAEKSELKGSFLTSKDENALAFTDVDSKSYGHHPTPDGVAAESFEQKEWNPSIGILKDAASPGKLSENNLQGSSTRELDNCMTIPSSRVTAQELFLALRHYGLATPDEDESGISTEKYFGAARLWPWEIIYLRRVKKGAISTENYARRLEQNRQFGIVDKYIRSSSSWGQYDQTNADQV</sequence>
<dbReference type="RefSeq" id="XP_039133086.1">
    <property type="nucleotide sequence ID" value="XM_039277152.1"/>
</dbReference>
<dbReference type="RefSeq" id="XP_039133085.1">
    <property type="nucleotide sequence ID" value="XM_039277151.1"/>
</dbReference>
<dbReference type="RefSeq" id="XP_039133088.1">
    <property type="nucleotide sequence ID" value="XM_039277154.1"/>
</dbReference>
<evidence type="ECO:0000259" key="5">
    <source>
        <dbReference type="PROSITE" id="PS50158"/>
    </source>
</evidence>
<organism evidence="6 10">
    <name type="scientific">Dioscorea cayennensis subsp. rotundata</name>
    <name type="common">White Guinea yam</name>
    <name type="synonym">Dioscorea rotundata</name>
    <dbReference type="NCBI Taxonomy" id="55577"/>
    <lineage>
        <taxon>Eukaryota</taxon>
        <taxon>Viridiplantae</taxon>
        <taxon>Streptophyta</taxon>
        <taxon>Embryophyta</taxon>
        <taxon>Tracheophyta</taxon>
        <taxon>Spermatophyta</taxon>
        <taxon>Magnoliopsida</taxon>
        <taxon>Liliopsida</taxon>
        <taxon>Dioscoreales</taxon>
        <taxon>Dioscoreaceae</taxon>
        <taxon>Dioscorea</taxon>
    </lineage>
</organism>
<reference evidence="7 8" key="1">
    <citation type="submission" date="2025-04" db="UniProtKB">
        <authorList>
            <consortium name="RefSeq"/>
        </authorList>
    </citation>
    <scope>IDENTIFICATION</scope>
</reference>
<keyword evidence="1" id="KW-0862">Zinc</keyword>
<dbReference type="PANTHER" id="PTHR48038">
    <property type="entry name" value="RIBONUCLEOPROTEIN RB97D"/>
    <property type="match status" value="1"/>
</dbReference>
<feature type="domain" description="RRM" evidence="4">
    <location>
        <begin position="1"/>
        <end position="70"/>
    </location>
</feature>
<dbReference type="SMART" id="SM00343">
    <property type="entry name" value="ZnF_C2HC"/>
    <property type="match status" value="1"/>
</dbReference>
<dbReference type="SUPFAM" id="SSF54928">
    <property type="entry name" value="RNA-binding domain, RBD"/>
    <property type="match status" value="1"/>
</dbReference>
<feature type="domain" description="CCHC-type" evidence="5">
    <location>
        <begin position="246"/>
        <end position="261"/>
    </location>
</feature>
<dbReference type="InterPro" id="IPR012677">
    <property type="entry name" value="Nucleotide-bd_a/b_plait_sf"/>
</dbReference>
<dbReference type="InterPro" id="IPR000504">
    <property type="entry name" value="RRM_dom"/>
</dbReference>
<feature type="compositionally biased region" description="Basic and acidic residues" evidence="3">
    <location>
        <begin position="305"/>
        <end position="317"/>
    </location>
</feature>
<protein>
    <submittedName>
        <fullName evidence="7 8">Serine/arginine-rich splicing factor 4-like</fullName>
    </submittedName>
</protein>
<keyword evidence="1" id="KW-0863">Zinc-finger</keyword>
<keyword evidence="2" id="KW-0694">RNA-binding</keyword>
<dbReference type="RefSeq" id="XP_039133091.1">
    <property type="nucleotide sequence ID" value="XM_039277157.1"/>
</dbReference>
<dbReference type="Pfam" id="PF00098">
    <property type="entry name" value="zf-CCHC"/>
    <property type="match status" value="1"/>
</dbReference>
<feature type="region of interest" description="Disordered" evidence="3">
    <location>
        <begin position="280"/>
        <end position="475"/>
    </location>
</feature>
<feature type="compositionally biased region" description="Basic residues" evidence="3">
    <location>
        <begin position="359"/>
        <end position="372"/>
    </location>
</feature>
<feature type="compositionally biased region" description="Basic and acidic residues" evidence="3">
    <location>
        <begin position="344"/>
        <end position="358"/>
    </location>
</feature>
<evidence type="ECO:0000313" key="10">
    <source>
        <dbReference type="RefSeq" id="XP_039133088.1"/>
    </source>
</evidence>
<gene>
    <name evidence="7 8 9 10 11 12 13" type="primary">LOC120270132</name>
</gene>
<name>A0AB40BZY4_DIOCR</name>
<feature type="compositionally biased region" description="Basic and acidic residues" evidence="3">
    <location>
        <begin position="280"/>
        <end position="289"/>
    </location>
</feature>
<feature type="compositionally biased region" description="Basic and acidic residues" evidence="3">
    <location>
        <begin position="119"/>
        <end position="132"/>
    </location>
</feature>
<keyword evidence="1" id="KW-0479">Metal-binding</keyword>
<evidence type="ECO:0000256" key="3">
    <source>
        <dbReference type="SAM" id="MobiDB-lite"/>
    </source>
</evidence>
<feature type="compositionally biased region" description="Basic and acidic residues" evidence="3">
    <location>
        <begin position="325"/>
        <end position="334"/>
    </location>
</feature>
<evidence type="ECO:0000259" key="4">
    <source>
        <dbReference type="PROSITE" id="PS50102"/>
    </source>
</evidence>
<evidence type="ECO:0000313" key="7">
    <source>
        <dbReference type="RefSeq" id="XP_039133085.1"/>
    </source>
</evidence>
<evidence type="ECO:0000313" key="6">
    <source>
        <dbReference type="Proteomes" id="UP001515500"/>
    </source>
</evidence>